<reference evidence="2 3" key="1">
    <citation type="submission" date="2015-01" db="EMBL/GenBank/DDBJ databases">
        <title>Evolution of Trichinella species and genotypes.</title>
        <authorList>
            <person name="Korhonen P.K."/>
            <person name="Edoardo P."/>
            <person name="Giuseppe L.R."/>
            <person name="Gasser R.B."/>
        </authorList>
    </citation>
    <scope>NUCLEOTIDE SEQUENCE [LARGE SCALE GENOMIC DNA]</scope>
    <source>
        <strain evidence="2">ISS37</strain>
    </source>
</reference>
<gene>
    <name evidence="2" type="ORF">T07_11547</name>
</gene>
<evidence type="ECO:0000256" key="1">
    <source>
        <dbReference type="SAM" id="Phobius"/>
    </source>
</evidence>
<dbReference type="Gene3D" id="3.30.420.10">
    <property type="entry name" value="Ribonuclease H-like superfamily/Ribonuclease H"/>
    <property type="match status" value="1"/>
</dbReference>
<evidence type="ECO:0000313" key="3">
    <source>
        <dbReference type="Proteomes" id="UP000054630"/>
    </source>
</evidence>
<keyword evidence="1" id="KW-0472">Membrane</keyword>
<evidence type="ECO:0000313" key="2">
    <source>
        <dbReference type="EMBL" id="KRX23799.1"/>
    </source>
</evidence>
<dbReference type="EMBL" id="JYDL01000021">
    <property type="protein sequence ID" value="KRX23799.1"/>
    <property type="molecule type" value="Genomic_DNA"/>
</dbReference>
<keyword evidence="3" id="KW-1185">Reference proteome</keyword>
<sequence length="170" mass="19243">MVWAKVASVGRSNVAGLEGQRRIGSYGSGEGVRKSSLVMVAGLKWDVRKIIDRTRYYSYVKLLRVTALCMRFINARLERRQAVRDIELPAERVTPTGPFRYVGLDFAGLILTRSRGTHHEFSKTYVCVFTCMVVMAIYLELVMDMTVNSFRGAFLRVCAIPVTLSHSKDR</sequence>
<name>A0A0V0SAR2_9BILA</name>
<dbReference type="InterPro" id="IPR036397">
    <property type="entry name" value="RNaseH_sf"/>
</dbReference>
<dbReference type="Proteomes" id="UP000054630">
    <property type="component" value="Unassembled WGS sequence"/>
</dbReference>
<dbReference type="OrthoDB" id="5984724at2759"/>
<feature type="transmembrane region" description="Helical" evidence="1">
    <location>
        <begin position="124"/>
        <end position="143"/>
    </location>
</feature>
<keyword evidence="1" id="KW-1133">Transmembrane helix</keyword>
<comment type="caution">
    <text evidence="2">The sequence shown here is derived from an EMBL/GenBank/DDBJ whole genome shotgun (WGS) entry which is preliminary data.</text>
</comment>
<dbReference type="GO" id="GO:0003676">
    <property type="term" value="F:nucleic acid binding"/>
    <property type="evidence" value="ECO:0007669"/>
    <property type="project" value="InterPro"/>
</dbReference>
<proteinExistence type="predicted"/>
<dbReference type="STRING" id="6336.A0A0V0SAR2"/>
<organism evidence="2 3">
    <name type="scientific">Trichinella nelsoni</name>
    <dbReference type="NCBI Taxonomy" id="6336"/>
    <lineage>
        <taxon>Eukaryota</taxon>
        <taxon>Metazoa</taxon>
        <taxon>Ecdysozoa</taxon>
        <taxon>Nematoda</taxon>
        <taxon>Enoplea</taxon>
        <taxon>Dorylaimia</taxon>
        <taxon>Trichinellida</taxon>
        <taxon>Trichinellidae</taxon>
        <taxon>Trichinella</taxon>
    </lineage>
</organism>
<dbReference type="AlphaFoldDB" id="A0A0V0SAR2"/>
<protein>
    <submittedName>
        <fullName evidence="2">Uncharacterized protein</fullName>
    </submittedName>
</protein>
<accession>A0A0V0SAR2</accession>
<keyword evidence="1" id="KW-0812">Transmembrane</keyword>